<reference evidence="1" key="1">
    <citation type="submission" date="2019-07" db="EMBL/GenBank/DDBJ databases">
        <title>The discovery of a new lineage B mimivirus raises questions about particles surface fibrils.</title>
        <authorList>
            <person name="Silva L.K.S."/>
            <person name="Rodrigues R.A.L."/>
            <person name="Andrade A.C.S.P."/>
            <person name="Hikida H."/>
            <person name="Andreani J."/>
            <person name="Levasseur A."/>
            <person name="La Scola B."/>
            <person name="Abrahao J.S."/>
        </authorList>
    </citation>
    <scope>NUCLEOTIDE SEQUENCE</scope>
    <source>
        <strain evidence="1">B60</strain>
    </source>
</reference>
<organism evidence="1">
    <name type="scientific">Borely moumouvirus</name>
    <dbReference type="NCBI Taxonomy" id="2712067"/>
    <lineage>
        <taxon>Viruses</taxon>
        <taxon>Varidnaviria</taxon>
        <taxon>Bamfordvirae</taxon>
        <taxon>Nucleocytoviricota</taxon>
        <taxon>Megaviricetes</taxon>
        <taxon>Imitervirales</taxon>
        <taxon>Mimiviridae</taxon>
        <taxon>Megamimivirinae</taxon>
        <taxon>Moumouvirus</taxon>
    </lineage>
</organism>
<sequence>MNKLIKKIKNIDNENDIITLLEVIQDKQRELKSQKYISSMVPKIFKKYISEFYIETDHDIQYAYITKIGTIKFNNGNMLEVEYGTELHTNDPEREESIVFNDGTKNYKITFEKSEYFYGINNDKYIFNKESLKILECLGLDSTIYNKNMLAILINNLYSKTIGYKSEIITNYTIKTENLVMNLEKTNVIVLENNSKIDILYQK</sequence>
<evidence type="ECO:0000313" key="1">
    <source>
        <dbReference type="EMBL" id="QID06605.1"/>
    </source>
</evidence>
<proteinExistence type="predicted"/>
<accession>A0A6G6ACN4</accession>
<dbReference type="EMBL" id="MN175499">
    <property type="protein sequence ID" value="QID06605.1"/>
    <property type="molecule type" value="Genomic_DNA"/>
</dbReference>
<dbReference type="Pfam" id="PF19231">
    <property type="entry name" value="DUF5884"/>
    <property type="match status" value="1"/>
</dbReference>
<protein>
    <submittedName>
        <fullName evidence="1">Uncharacterized protein</fullName>
    </submittedName>
</protein>
<name>A0A6G6ACN4_9VIRU</name>
<dbReference type="InterPro" id="IPR045365">
    <property type="entry name" value="DUF5884"/>
</dbReference>